<evidence type="ECO:0000256" key="1">
    <source>
        <dbReference type="SAM" id="MobiDB-lite"/>
    </source>
</evidence>
<feature type="compositionally biased region" description="Low complexity" evidence="1">
    <location>
        <begin position="381"/>
        <end position="391"/>
    </location>
</feature>
<feature type="domain" description="Tyrosine specific protein phosphatases" evidence="3">
    <location>
        <begin position="400"/>
        <end position="475"/>
    </location>
</feature>
<evidence type="ECO:0000259" key="3">
    <source>
        <dbReference type="PROSITE" id="PS50056"/>
    </source>
</evidence>
<evidence type="ECO:0008006" key="6">
    <source>
        <dbReference type="Google" id="ProtNLM"/>
    </source>
</evidence>
<gene>
    <name evidence="4" type="ORF">CUR178_00225</name>
</gene>
<dbReference type="GeneID" id="94167526"/>
<name>A0A836GVF4_LEIEN</name>
<organism evidence="4 5">
    <name type="scientific">Leishmania enriettii</name>
    <dbReference type="NCBI Taxonomy" id="5663"/>
    <lineage>
        <taxon>Eukaryota</taxon>
        <taxon>Discoba</taxon>
        <taxon>Euglenozoa</taxon>
        <taxon>Kinetoplastea</taxon>
        <taxon>Metakinetoplastina</taxon>
        <taxon>Trypanosomatida</taxon>
        <taxon>Trypanosomatidae</taxon>
        <taxon>Leishmaniinae</taxon>
        <taxon>Leishmania</taxon>
    </lineage>
</organism>
<feature type="compositionally biased region" description="Polar residues" evidence="1">
    <location>
        <begin position="393"/>
        <end position="411"/>
    </location>
</feature>
<feature type="region of interest" description="Disordered" evidence="1">
    <location>
        <begin position="375"/>
        <end position="417"/>
    </location>
</feature>
<dbReference type="InterPro" id="IPR003595">
    <property type="entry name" value="Tyr_Pase_cat"/>
</dbReference>
<reference evidence="4 5" key="1">
    <citation type="submission" date="2021-02" db="EMBL/GenBank/DDBJ databases">
        <title>Leishmania (Mundinia) enrietti genome sequencing and assembly.</title>
        <authorList>
            <person name="Almutairi H."/>
            <person name="Gatherer D."/>
        </authorList>
    </citation>
    <scope>NUCLEOTIDE SEQUENCE [LARGE SCALE GENOMIC DNA]</scope>
    <source>
        <strain evidence="4">CUR178</strain>
    </source>
</reference>
<dbReference type="PANTHER" id="PTHR19134">
    <property type="entry name" value="RECEPTOR-TYPE TYROSINE-PROTEIN PHOSPHATASE"/>
    <property type="match status" value="1"/>
</dbReference>
<evidence type="ECO:0000313" key="4">
    <source>
        <dbReference type="EMBL" id="KAG5465520.1"/>
    </source>
</evidence>
<comment type="caution">
    <text evidence="4">The sequence shown here is derived from an EMBL/GenBank/DDBJ whole genome shotgun (WGS) entry which is preliminary data.</text>
</comment>
<dbReference type="EMBL" id="JAFHKP010000036">
    <property type="protein sequence ID" value="KAG5465520.1"/>
    <property type="molecule type" value="Genomic_DNA"/>
</dbReference>
<dbReference type="AlphaFoldDB" id="A0A836GVF4"/>
<protein>
    <recommendedName>
        <fullName evidence="6">Protein-tyrosine-phosphatase</fullName>
    </recommendedName>
</protein>
<dbReference type="PANTHER" id="PTHR19134:SF449">
    <property type="entry name" value="TYROSINE-PROTEIN PHOSPHATASE 1"/>
    <property type="match status" value="1"/>
</dbReference>
<dbReference type="GO" id="GO:0004725">
    <property type="term" value="F:protein tyrosine phosphatase activity"/>
    <property type="evidence" value="ECO:0007669"/>
    <property type="project" value="InterPro"/>
</dbReference>
<dbReference type="PROSITE" id="PS50055">
    <property type="entry name" value="TYR_PHOSPHATASE_PTP"/>
    <property type="match status" value="1"/>
</dbReference>
<dbReference type="InterPro" id="IPR029021">
    <property type="entry name" value="Prot-tyrosine_phosphatase-like"/>
</dbReference>
<dbReference type="Pfam" id="PF00102">
    <property type="entry name" value="Y_phosphatase"/>
    <property type="match status" value="1"/>
</dbReference>
<evidence type="ECO:0000259" key="2">
    <source>
        <dbReference type="PROSITE" id="PS50055"/>
    </source>
</evidence>
<dbReference type="RefSeq" id="XP_067688119.1">
    <property type="nucleotide sequence ID" value="XM_067832016.1"/>
</dbReference>
<feature type="domain" description="Tyrosine-protein phosphatase" evidence="2">
    <location>
        <begin position="103"/>
        <end position="484"/>
    </location>
</feature>
<dbReference type="PROSITE" id="PS00383">
    <property type="entry name" value="TYR_PHOSPHATASE_1"/>
    <property type="match status" value="1"/>
</dbReference>
<feature type="compositionally biased region" description="Polar residues" evidence="1">
    <location>
        <begin position="8"/>
        <end position="21"/>
    </location>
</feature>
<dbReference type="SMART" id="SM00404">
    <property type="entry name" value="PTPc_motif"/>
    <property type="match status" value="1"/>
</dbReference>
<dbReference type="SMART" id="SM00194">
    <property type="entry name" value="PTPc"/>
    <property type="match status" value="1"/>
</dbReference>
<feature type="region of interest" description="Disordered" evidence="1">
    <location>
        <begin position="38"/>
        <end position="69"/>
    </location>
</feature>
<dbReference type="SUPFAM" id="SSF52799">
    <property type="entry name" value="(Phosphotyrosine protein) phosphatases II"/>
    <property type="match status" value="1"/>
</dbReference>
<feature type="compositionally biased region" description="Polar residues" evidence="1">
    <location>
        <begin position="152"/>
        <end position="173"/>
    </location>
</feature>
<dbReference type="PRINTS" id="PR00700">
    <property type="entry name" value="PRTYPHPHTASE"/>
</dbReference>
<dbReference type="InterPro" id="IPR000242">
    <property type="entry name" value="PTP_cat"/>
</dbReference>
<sequence length="523" mass="57110">MSRDVSRASRTSLCGDSTSSDCELPNASPLTAAATAALARPASSTQADPVDVAGRVDSPCNNHGADSRTSTAEALVSKSCSERERNPQFSMYKLPIEEQFDLIEKEFSTIEASTMNPRLYNFATSNANPAKNRYINVLANEETIFPPACSPSAVTTKSGPKLSTSDSTPSRASVTLPSIKPLTFTAQKMWKAAGQRLLGTLRGSTSPSGARGNEEFTAGGVTKERPQWYINANVVDMSVEPVFVASQAPVQECIDDFLSVLYSCEVTLVLMLTELEESGFVKADRYWPADSTPADSIESFGNMCVYRDQQDPYTYDAAHQLVRRPFYMRPSADPSARAHRVVLYQYVGWPDRGVPDSTESFEELLRIIRDHVAAPSPPREPAAGPEGAVPSSVAPSNGVDNSAQKTESTTGAGRHTPPVFVHCSAGIGRTGTLIGAYTAIKLTEAGLLTNTSIQRIVTEMRKARFGMVQRVEQYMFLYMIVLQHMGVDGRKFSARMQPRADLYNMRWMEAKQKALLEARAAKR</sequence>
<dbReference type="OrthoDB" id="10253954at2759"/>
<dbReference type="KEGG" id="lenr:94167526"/>
<keyword evidence="5" id="KW-1185">Reference proteome</keyword>
<feature type="region of interest" description="Disordered" evidence="1">
    <location>
        <begin position="1"/>
        <end position="25"/>
    </location>
</feature>
<evidence type="ECO:0000313" key="5">
    <source>
        <dbReference type="Proteomes" id="UP000674179"/>
    </source>
</evidence>
<proteinExistence type="predicted"/>
<dbReference type="CDD" id="cd00047">
    <property type="entry name" value="PTPc"/>
    <property type="match status" value="1"/>
</dbReference>
<accession>A0A836GVF4</accession>
<feature type="region of interest" description="Disordered" evidence="1">
    <location>
        <begin position="148"/>
        <end position="173"/>
    </location>
</feature>
<dbReference type="InterPro" id="IPR050348">
    <property type="entry name" value="Protein-Tyr_Phosphatase"/>
</dbReference>
<dbReference type="PROSITE" id="PS50056">
    <property type="entry name" value="TYR_PHOSPHATASE_2"/>
    <property type="match status" value="1"/>
</dbReference>
<dbReference type="InterPro" id="IPR000387">
    <property type="entry name" value="Tyr_Pase_dom"/>
</dbReference>
<dbReference type="Gene3D" id="3.90.190.10">
    <property type="entry name" value="Protein tyrosine phosphatase superfamily"/>
    <property type="match status" value="1"/>
</dbReference>
<dbReference type="Proteomes" id="UP000674179">
    <property type="component" value="Chromosome 36"/>
</dbReference>
<dbReference type="InterPro" id="IPR016130">
    <property type="entry name" value="Tyr_Pase_AS"/>
</dbReference>